<protein>
    <submittedName>
        <fullName evidence="1">Uncharacterized protein</fullName>
    </submittedName>
</protein>
<accession>A0ACC1SAI7</accession>
<comment type="caution">
    <text evidence="1">The sequence shown here is derived from an EMBL/GenBank/DDBJ whole genome shotgun (WGS) entry which is preliminary data.</text>
</comment>
<sequence length="198" mass="22208">MPFDIFGLEVAAYMGLPDPSETTSDTTKPPTQKPKDEKIDGYLPSEHPWCIEFVDSLVQGKPSWLCYLGLVQACRGEGNLPDSILETLNNWVEVWGATTTRHVQDEKARRHGALHLMRSMAAELGFGCEAFPAAQANKVLVTMSLRKPSKDEGDTSNRRPVRNHRKAAIQACARRTRPPYNSTRIRRPGVPRKRKAKN</sequence>
<gene>
    <name evidence="1" type="ORF">NM208_g7139</name>
</gene>
<evidence type="ECO:0000313" key="1">
    <source>
        <dbReference type="EMBL" id="KAJ3535431.1"/>
    </source>
</evidence>
<evidence type="ECO:0000313" key="2">
    <source>
        <dbReference type="Proteomes" id="UP001148629"/>
    </source>
</evidence>
<proteinExistence type="predicted"/>
<dbReference type="Proteomes" id="UP001148629">
    <property type="component" value="Unassembled WGS sequence"/>
</dbReference>
<dbReference type="EMBL" id="JANRMS010000712">
    <property type="protein sequence ID" value="KAJ3535431.1"/>
    <property type="molecule type" value="Genomic_DNA"/>
</dbReference>
<reference evidence="1" key="1">
    <citation type="submission" date="2022-08" db="EMBL/GenBank/DDBJ databases">
        <title>Genome Sequence of Fusarium decemcellulare.</title>
        <authorList>
            <person name="Buettner E."/>
        </authorList>
    </citation>
    <scope>NUCLEOTIDE SEQUENCE</scope>
    <source>
        <strain evidence="1">Babe19</strain>
    </source>
</reference>
<organism evidence="1 2">
    <name type="scientific">Fusarium decemcellulare</name>
    <dbReference type="NCBI Taxonomy" id="57161"/>
    <lineage>
        <taxon>Eukaryota</taxon>
        <taxon>Fungi</taxon>
        <taxon>Dikarya</taxon>
        <taxon>Ascomycota</taxon>
        <taxon>Pezizomycotina</taxon>
        <taxon>Sordariomycetes</taxon>
        <taxon>Hypocreomycetidae</taxon>
        <taxon>Hypocreales</taxon>
        <taxon>Nectriaceae</taxon>
        <taxon>Fusarium</taxon>
        <taxon>Fusarium decemcellulare species complex</taxon>
    </lineage>
</organism>
<keyword evidence="2" id="KW-1185">Reference proteome</keyword>
<name>A0ACC1SAI7_9HYPO</name>